<sequence length="1250" mass="137517">MRPQKRKENSLAQELFYQHGVFCASYPFHILALTVIAILGLSWPVIVRAADFIKAESVIAHEPTLFWETAARGSTAQEAVFAERFGDTPHLRVEQLVLNASRTYQHSDASDGRQSSGMLERNALLDVLELHQKISSAAIRLDQNGRILSDTDKSDSAPPDSTTSSRVSLDDICYKPKNSTKCLAHSVFEFWDNDKHLIESDAHILKTLSNSSAISSFGNSIPLRTVLKGFEFQDTRKNSAFHIQVSKAESIVITYFLEERRIEAILGQHFDLVNKNANHQELISSLWDALWQKAITNSDHSSARVSRHWIPSRAEGEVKNVYYVFGGMETEVSVELVIVALSYIIVFLYISLVLGKVELVKSKFGLGLGAVIMVFSSLTMSVGLTSIMGVTSSLVPWEALPFLIIAVGVENIFVMTNAVVTTSLDLPIKERIGIGLSKVGVKMARSLAGQLIILMVVSVIDVPALQEFCLFACVAVVIDFMMQITFFATILSIDIRRLELSDLHKLNATASSQSKATEQKKYGRIDASLGMLDSNPKRWSALVMIIIMIGIGFGLYKNASSVQPFQNHYSNIPQAQPWEETVSAVADVLWDVINPSNEDRYIEVRPPLYMTFSQDQSDALPVQPSFSPESSTFRKKSWTITVDAYSFQISRSVFIVAFVSLLILVSLGCILISSMILHLVKGSSLRPDSQPLFQEREKKFGNYRTISLAGSTTTDVDYIDAADDGTVAWACGEGFIHFWNCRTTRKIAALETHQSTVARCITCFRIVGMNLYAGTADGNVKSWDTYSGKMTSSSNTVPSKASIHSIHSINSPSEPTSLVVSRFDGTIELWPPSSNAPESGNNICVLHKPQPAPSIESAISCCAVDPPSKLILAATGNSGTVVSITTTPSQADVALRSSVNISAIYVDQHLDVLVTGSELGDIVLQQYSSKRELLFIRSKSQVAAEKDERMSFESDVSKASYTVNGKKVSRVASILEGHAGEITFLKIVQVQHPVPAEPTTHQEFSFFVVSAGVDEFVNVWQITVTKNRGLVAIMESSHVKSIHQSGCAVATSYEASIIGARRMASPGSDARNGEDASSSLRNRKEKRTLNQNNQGWWEFWILDLNLLSATENGGAEPTSILIGPDLLAGIPLGTAASQHQMRRTALQTRIAQHGRTMETVTNAVRHSLSRDNEWIDYDEEENQSERDVSNDEGEDENPPQLPVFSIHSIVATRWGIVCGFANVVKIVFVDLGNGRLKSRNQSFASLPKPR</sequence>
<dbReference type="PANTHER" id="PTHR46378:SF1">
    <property type="entry name" value="STEROL REGULATORY ELEMENT-BINDING PROTEIN CLEAVAGE-ACTIVATING PROTEIN"/>
    <property type="match status" value="1"/>
</dbReference>
<accession>A0A507FB22</accession>
<keyword evidence="6 17" id="KW-0812">Transmembrane</keyword>
<keyword evidence="11" id="KW-0443">Lipid metabolism</keyword>
<dbReference type="SUPFAM" id="SSF50978">
    <property type="entry name" value="WD40 repeat-like"/>
    <property type="match status" value="1"/>
</dbReference>
<keyword evidence="14" id="KW-0325">Glycoprotein</keyword>
<comment type="similarity">
    <text evidence="3">Belongs to the WD repeat SCAP family.</text>
</comment>
<dbReference type="GO" id="GO:0045540">
    <property type="term" value="P:regulation of cholesterol biosynthetic process"/>
    <property type="evidence" value="ECO:0007669"/>
    <property type="project" value="TreeGrafter"/>
</dbReference>
<proteinExistence type="inferred from homology"/>
<feature type="transmembrane region" description="Helical" evidence="17">
    <location>
        <begin position="399"/>
        <end position="422"/>
    </location>
</feature>
<feature type="region of interest" description="Disordered" evidence="16">
    <location>
        <begin position="148"/>
        <end position="167"/>
    </location>
</feature>
<evidence type="ECO:0000256" key="2">
    <source>
        <dbReference type="ARBA" id="ARBA00004653"/>
    </source>
</evidence>
<dbReference type="GO" id="GO:0000139">
    <property type="term" value="C:Golgi membrane"/>
    <property type="evidence" value="ECO:0007669"/>
    <property type="project" value="UniProtKB-SubCell"/>
</dbReference>
<keyword evidence="9 17" id="KW-1133">Transmembrane helix</keyword>
<gene>
    <name evidence="19" type="ORF">CcCBS67573_g05790</name>
</gene>
<evidence type="ECO:0000256" key="9">
    <source>
        <dbReference type="ARBA" id="ARBA00022989"/>
    </source>
</evidence>
<evidence type="ECO:0000313" key="19">
    <source>
        <dbReference type="EMBL" id="TPX72526.1"/>
    </source>
</evidence>
<evidence type="ECO:0000313" key="20">
    <source>
        <dbReference type="Proteomes" id="UP000320333"/>
    </source>
</evidence>
<keyword evidence="5" id="KW-0853">WD repeat</keyword>
<feature type="transmembrane region" description="Helical" evidence="17">
    <location>
        <begin position="468"/>
        <end position="491"/>
    </location>
</feature>
<evidence type="ECO:0000256" key="11">
    <source>
        <dbReference type="ARBA" id="ARBA00023098"/>
    </source>
</evidence>
<feature type="transmembrane region" description="Helical" evidence="17">
    <location>
        <begin position="539"/>
        <end position="556"/>
    </location>
</feature>
<keyword evidence="8" id="KW-0256">Endoplasmic reticulum</keyword>
<dbReference type="GO" id="GO:0032936">
    <property type="term" value="C:SREBP-SCAP complex"/>
    <property type="evidence" value="ECO:0007669"/>
    <property type="project" value="TreeGrafter"/>
</dbReference>
<feature type="transmembrane region" description="Helical" evidence="17">
    <location>
        <begin position="366"/>
        <end position="387"/>
    </location>
</feature>
<dbReference type="GO" id="GO:0032934">
    <property type="term" value="F:sterol binding"/>
    <property type="evidence" value="ECO:0007669"/>
    <property type="project" value="InterPro"/>
</dbReference>
<feature type="transmembrane region" description="Helical" evidence="17">
    <location>
        <begin position="653"/>
        <end position="680"/>
    </location>
</feature>
<evidence type="ECO:0000256" key="13">
    <source>
        <dbReference type="ARBA" id="ARBA00023136"/>
    </source>
</evidence>
<organism evidence="19 20">
    <name type="scientific">Chytriomyces confervae</name>
    <dbReference type="NCBI Taxonomy" id="246404"/>
    <lineage>
        <taxon>Eukaryota</taxon>
        <taxon>Fungi</taxon>
        <taxon>Fungi incertae sedis</taxon>
        <taxon>Chytridiomycota</taxon>
        <taxon>Chytridiomycota incertae sedis</taxon>
        <taxon>Chytridiomycetes</taxon>
        <taxon>Chytridiales</taxon>
        <taxon>Chytriomycetaceae</taxon>
        <taxon>Chytriomyces</taxon>
    </lineage>
</organism>
<feature type="transmembrane region" description="Helical" evidence="17">
    <location>
        <begin position="21"/>
        <end position="43"/>
    </location>
</feature>
<dbReference type="Pfam" id="PF22314">
    <property type="entry name" value="NPC1_MLD"/>
    <property type="match status" value="1"/>
</dbReference>
<evidence type="ECO:0000256" key="17">
    <source>
        <dbReference type="SAM" id="Phobius"/>
    </source>
</evidence>
<keyword evidence="13 17" id="KW-0472">Membrane</keyword>
<evidence type="ECO:0000256" key="14">
    <source>
        <dbReference type="ARBA" id="ARBA00023180"/>
    </source>
</evidence>
<evidence type="ECO:0000256" key="8">
    <source>
        <dbReference type="ARBA" id="ARBA00022824"/>
    </source>
</evidence>
<dbReference type="InterPro" id="IPR053958">
    <property type="entry name" value="HMGCR/SNAP/NPC1-like_SSD"/>
</dbReference>
<dbReference type="Pfam" id="PF12349">
    <property type="entry name" value="Sterol-sensing"/>
    <property type="match status" value="1"/>
</dbReference>
<feature type="compositionally biased region" description="Low complexity" evidence="16">
    <location>
        <begin position="156"/>
        <end position="165"/>
    </location>
</feature>
<name>A0A507FB22_9FUNG</name>
<evidence type="ECO:0000256" key="12">
    <source>
        <dbReference type="ARBA" id="ARBA00023121"/>
    </source>
</evidence>
<dbReference type="GO" id="GO:0005789">
    <property type="term" value="C:endoplasmic reticulum membrane"/>
    <property type="evidence" value="ECO:0007669"/>
    <property type="project" value="UniProtKB-SubCell"/>
</dbReference>
<evidence type="ECO:0000256" key="16">
    <source>
        <dbReference type="SAM" id="MobiDB-lite"/>
    </source>
</evidence>
<keyword evidence="10" id="KW-0333">Golgi apparatus</keyword>
<feature type="transmembrane region" description="Helical" evidence="17">
    <location>
        <begin position="336"/>
        <end position="354"/>
    </location>
</feature>
<protein>
    <recommendedName>
        <fullName evidence="4">Sterol regulatory element-binding protein cleavage-activating protein</fullName>
    </recommendedName>
</protein>
<keyword evidence="12" id="KW-0446">Lipid-binding</keyword>
<dbReference type="STRING" id="246404.A0A507FB22"/>
<comment type="caution">
    <text evidence="19">The sequence shown here is derived from an EMBL/GenBank/DDBJ whole genome shotgun (WGS) entry which is preliminary data.</text>
</comment>
<feature type="domain" description="SSD" evidence="18">
    <location>
        <begin position="335"/>
        <end position="493"/>
    </location>
</feature>
<reference evidence="19 20" key="1">
    <citation type="journal article" date="2019" name="Sci. Rep.">
        <title>Comparative genomics of chytrid fungi reveal insights into the obligate biotrophic and pathogenic lifestyle of Synchytrium endobioticum.</title>
        <authorList>
            <person name="van de Vossenberg B.T.L.H."/>
            <person name="Warris S."/>
            <person name="Nguyen H.D.T."/>
            <person name="van Gent-Pelzer M.P.E."/>
            <person name="Joly D.L."/>
            <person name="van de Geest H.C."/>
            <person name="Bonants P.J.M."/>
            <person name="Smith D.S."/>
            <person name="Levesque C.A."/>
            <person name="van der Lee T.A.J."/>
        </authorList>
    </citation>
    <scope>NUCLEOTIDE SEQUENCE [LARGE SCALE GENOMIC DNA]</scope>
    <source>
        <strain evidence="19 20">CBS 675.73</strain>
    </source>
</reference>
<evidence type="ECO:0000256" key="5">
    <source>
        <dbReference type="ARBA" id="ARBA00022574"/>
    </source>
</evidence>
<dbReference type="EMBL" id="QEAP01000221">
    <property type="protein sequence ID" value="TPX72526.1"/>
    <property type="molecule type" value="Genomic_DNA"/>
</dbReference>
<dbReference type="GO" id="GO:0032933">
    <property type="term" value="P:SREBP signaling pathway"/>
    <property type="evidence" value="ECO:0007669"/>
    <property type="project" value="InterPro"/>
</dbReference>
<feature type="region of interest" description="Disordered" evidence="16">
    <location>
        <begin position="1179"/>
        <end position="1201"/>
    </location>
</feature>
<keyword evidence="15" id="KW-0753">Steroid metabolism</keyword>
<dbReference type="AlphaFoldDB" id="A0A507FB22"/>
<evidence type="ECO:0000256" key="1">
    <source>
        <dbReference type="ARBA" id="ARBA00004477"/>
    </source>
</evidence>
<evidence type="ECO:0000256" key="3">
    <source>
        <dbReference type="ARBA" id="ARBA00007410"/>
    </source>
</evidence>
<keyword evidence="7" id="KW-0677">Repeat</keyword>
<dbReference type="PROSITE" id="PS50156">
    <property type="entry name" value="SSD"/>
    <property type="match status" value="1"/>
</dbReference>
<evidence type="ECO:0000256" key="6">
    <source>
        <dbReference type="ARBA" id="ARBA00022692"/>
    </source>
</evidence>
<feature type="region of interest" description="Disordered" evidence="16">
    <location>
        <begin position="1063"/>
        <end position="1087"/>
    </location>
</feature>
<dbReference type="InterPro" id="IPR030225">
    <property type="entry name" value="SCAP"/>
</dbReference>
<dbReference type="InterPro" id="IPR015943">
    <property type="entry name" value="WD40/YVTN_repeat-like_dom_sf"/>
</dbReference>
<evidence type="ECO:0000256" key="15">
    <source>
        <dbReference type="ARBA" id="ARBA00023221"/>
    </source>
</evidence>
<dbReference type="InterPro" id="IPR000731">
    <property type="entry name" value="SSD"/>
</dbReference>
<comment type="subcellular location">
    <subcellularLocation>
        <location evidence="1">Endoplasmic reticulum membrane</location>
        <topology evidence="1">Multi-pass membrane protein</topology>
    </subcellularLocation>
    <subcellularLocation>
        <location evidence="2">Golgi apparatus membrane</location>
        <topology evidence="2">Multi-pass membrane protein</topology>
    </subcellularLocation>
</comment>
<evidence type="ECO:0000256" key="10">
    <source>
        <dbReference type="ARBA" id="ARBA00023034"/>
    </source>
</evidence>
<evidence type="ECO:0000256" key="7">
    <source>
        <dbReference type="ARBA" id="ARBA00022737"/>
    </source>
</evidence>
<dbReference type="Proteomes" id="UP000320333">
    <property type="component" value="Unassembled WGS sequence"/>
</dbReference>
<dbReference type="PANTHER" id="PTHR46378">
    <property type="entry name" value="STEROL REGULATORY ELEMENT-BINDING PROTEIN CLEAVAGE-ACTIVATING PROTEIN"/>
    <property type="match status" value="1"/>
</dbReference>
<dbReference type="SUPFAM" id="SSF82866">
    <property type="entry name" value="Multidrug efflux transporter AcrB transmembrane domain"/>
    <property type="match status" value="1"/>
</dbReference>
<dbReference type="GO" id="GO:0008202">
    <property type="term" value="P:steroid metabolic process"/>
    <property type="evidence" value="ECO:0007669"/>
    <property type="project" value="UniProtKB-KW"/>
</dbReference>
<dbReference type="InterPro" id="IPR053956">
    <property type="entry name" value="NPC1_MLD"/>
</dbReference>
<evidence type="ECO:0000259" key="18">
    <source>
        <dbReference type="PROSITE" id="PS50156"/>
    </source>
</evidence>
<evidence type="ECO:0000256" key="4">
    <source>
        <dbReference type="ARBA" id="ARBA00019541"/>
    </source>
</evidence>
<dbReference type="OrthoDB" id="6510177at2759"/>
<dbReference type="InterPro" id="IPR036322">
    <property type="entry name" value="WD40_repeat_dom_sf"/>
</dbReference>
<dbReference type="Gene3D" id="2.130.10.10">
    <property type="entry name" value="YVTN repeat-like/Quinoprotein amine dehydrogenase"/>
    <property type="match status" value="1"/>
</dbReference>
<keyword evidence="20" id="KW-1185">Reference proteome</keyword>